<dbReference type="InterPro" id="IPR023036">
    <property type="entry name" value="Ribosomal_uS14_bac/plastid"/>
</dbReference>
<protein>
    <recommendedName>
        <fullName evidence="5 6">Small ribosomal subunit protein uS14</fullName>
    </recommendedName>
</protein>
<reference evidence="7 8" key="1">
    <citation type="journal article" date="2015" name="Genome Announc.">
        <title>Expanding the biotechnology potential of lactobacilli through comparative genomics of 213 strains and associated genera.</title>
        <authorList>
            <person name="Sun Z."/>
            <person name="Harris H.M."/>
            <person name="McCann A."/>
            <person name="Guo C."/>
            <person name="Argimon S."/>
            <person name="Zhang W."/>
            <person name="Yang X."/>
            <person name="Jeffery I.B."/>
            <person name="Cooney J.C."/>
            <person name="Kagawa T.F."/>
            <person name="Liu W."/>
            <person name="Song Y."/>
            <person name="Salvetti E."/>
            <person name="Wrobel A."/>
            <person name="Rasinkangas P."/>
            <person name="Parkhill J."/>
            <person name="Rea M.C."/>
            <person name="O'Sullivan O."/>
            <person name="Ritari J."/>
            <person name="Douillard F.P."/>
            <person name="Paul Ross R."/>
            <person name="Yang R."/>
            <person name="Briner A.E."/>
            <person name="Felis G.E."/>
            <person name="de Vos W.M."/>
            <person name="Barrangou R."/>
            <person name="Klaenhammer T.R."/>
            <person name="Caufield P.W."/>
            <person name="Cui Y."/>
            <person name="Zhang H."/>
            <person name="O'Toole P.W."/>
        </authorList>
    </citation>
    <scope>NUCLEOTIDE SEQUENCE [LARGE SCALE GENOMIC DNA]</scope>
    <source>
        <strain evidence="7 8">DSM 15814</strain>
    </source>
</reference>
<dbReference type="OrthoDB" id="9810484at2"/>
<keyword evidence="4 6" id="KW-0687">Ribonucleoprotein</keyword>
<dbReference type="PANTHER" id="PTHR19836:SF19">
    <property type="entry name" value="SMALL RIBOSOMAL SUBUNIT PROTEIN US14M"/>
    <property type="match status" value="1"/>
</dbReference>
<evidence type="ECO:0000256" key="2">
    <source>
        <dbReference type="ARBA" id="ARBA00022730"/>
    </source>
</evidence>
<dbReference type="NCBIfam" id="NF006477">
    <property type="entry name" value="PRK08881.1"/>
    <property type="match status" value="1"/>
</dbReference>
<dbReference type="InterPro" id="IPR043140">
    <property type="entry name" value="Ribosomal_uS14_sf"/>
</dbReference>
<dbReference type="RefSeq" id="WP_017262606.1">
    <property type="nucleotide sequence ID" value="NZ_AZFF01000004.1"/>
</dbReference>
<evidence type="ECO:0000313" key="7">
    <source>
        <dbReference type="EMBL" id="KRL56317.1"/>
    </source>
</evidence>
<dbReference type="GO" id="GO:0019843">
    <property type="term" value="F:rRNA binding"/>
    <property type="evidence" value="ECO:0007669"/>
    <property type="project" value="UniProtKB-UniRule"/>
</dbReference>
<dbReference type="Gene3D" id="4.10.830.10">
    <property type="entry name" value="30s Ribosomal Protein S14, Chain N"/>
    <property type="match status" value="1"/>
</dbReference>
<comment type="caution">
    <text evidence="7">The sequence shown here is derived from an EMBL/GenBank/DDBJ whole genome shotgun (WGS) entry which is preliminary data.</text>
</comment>
<evidence type="ECO:0000256" key="6">
    <source>
        <dbReference type="HAMAP-Rule" id="MF_00537"/>
    </source>
</evidence>
<dbReference type="GO" id="GO:0005737">
    <property type="term" value="C:cytoplasm"/>
    <property type="evidence" value="ECO:0007669"/>
    <property type="project" value="UniProtKB-ARBA"/>
</dbReference>
<evidence type="ECO:0000256" key="5">
    <source>
        <dbReference type="ARBA" id="ARBA00035167"/>
    </source>
</evidence>
<organism evidence="7 8">
    <name type="scientific">Furfurilactobacillus rossiae DSM 15814</name>
    <dbReference type="NCBI Taxonomy" id="1114972"/>
    <lineage>
        <taxon>Bacteria</taxon>
        <taxon>Bacillati</taxon>
        <taxon>Bacillota</taxon>
        <taxon>Bacilli</taxon>
        <taxon>Lactobacillales</taxon>
        <taxon>Lactobacillaceae</taxon>
        <taxon>Furfurilactobacillus</taxon>
    </lineage>
</organism>
<dbReference type="EMBL" id="AZFF01000004">
    <property type="protein sequence ID" value="KRL56317.1"/>
    <property type="molecule type" value="Genomic_DNA"/>
</dbReference>
<dbReference type="STRING" id="1114972.FD35_GL001951"/>
<gene>
    <name evidence="6" type="primary">rpsN</name>
    <name evidence="7" type="ORF">FD35_GL001951</name>
</gene>
<dbReference type="InterPro" id="IPR001209">
    <property type="entry name" value="Ribosomal_uS14"/>
</dbReference>
<keyword evidence="6" id="KW-0694">RNA-binding</keyword>
<dbReference type="eggNOG" id="COG0199">
    <property type="taxonomic scope" value="Bacteria"/>
</dbReference>
<dbReference type="Proteomes" id="UP000051999">
    <property type="component" value="Unassembled WGS sequence"/>
</dbReference>
<dbReference type="GO" id="GO:0003735">
    <property type="term" value="F:structural constituent of ribosome"/>
    <property type="evidence" value="ECO:0007669"/>
    <property type="project" value="InterPro"/>
</dbReference>
<keyword evidence="3 6" id="KW-0689">Ribosomal protein</keyword>
<sequence>MAKKSKIIKEQRIEATVAKYADQRAQMKAAHDYAGLATLPKNASPVRIHRRDKIDGRPHAYLRQFGLSRLNFRQLALQGKIPGVRKASW</sequence>
<accession>A0A0R1RHF6</accession>
<dbReference type="GO" id="GO:0006412">
    <property type="term" value="P:translation"/>
    <property type="evidence" value="ECO:0007669"/>
    <property type="project" value="UniProtKB-UniRule"/>
</dbReference>
<keyword evidence="8" id="KW-1185">Reference proteome</keyword>
<dbReference type="SUPFAM" id="SSF57716">
    <property type="entry name" value="Glucocorticoid receptor-like (DNA-binding domain)"/>
    <property type="match status" value="1"/>
</dbReference>
<comment type="similarity">
    <text evidence="1 6">Belongs to the universal ribosomal protein uS14 family.</text>
</comment>
<dbReference type="Pfam" id="PF00253">
    <property type="entry name" value="Ribosomal_S14"/>
    <property type="match status" value="1"/>
</dbReference>
<dbReference type="AlphaFoldDB" id="A0A0R1RHF6"/>
<evidence type="ECO:0000256" key="1">
    <source>
        <dbReference type="ARBA" id="ARBA00009083"/>
    </source>
</evidence>
<dbReference type="PANTHER" id="PTHR19836">
    <property type="entry name" value="30S RIBOSOMAL PROTEIN S14"/>
    <property type="match status" value="1"/>
</dbReference>
<comment type="function">
    <text evidence="6">Binds 16S rRNA, required for the assembly of 30S particles and may also be responsible for determining the conformation of the 16S rRNA at the A site.</text>
</comment>
<dbReference type="HAMAP" id="MF_00537">
    <property type="entry name" value="Ribosomal_uS14_1"/>
    <property type="match status" value="1"/>
</dbReference>
<evidence type="ECO:0000256" key="4">
    <source>
        <dbReference type="ARBA" id="ARBA00023274"/>
    </source>
</evidence>
<keyword evidence="2 6" id="KW-0699">rRNA-binding</keyword>
<name>A0A0R1RHF6_9LACO</name>
<proteinExistence type="inferred from homology"/>
<evidence type="ECO:0000256" key="3">
    <source>
        <dbReference type="ARBA" id="ARBA00022980"/>
    </source>
</evidence>
<dbReference type="PATRIC" id="fig|1114972.6.peg.1994"/>
<comment type="subunit">
    <text evidence="6">Part of the 30S ribosomal subunit. Contacts proteins S3 and S10.</text>
</comment>
<evidence type="ECO:0000313" key="8">
    <source>
        <dbReference type="Proteomes" id="UP000051999"/>
    </source>
</evidence>
<dbReference type="GO" id="GO:0015935">
    <property type="term" value="C:small ribosomal subunit"/>
    <property type="evidence" value="ECO:0007669"/>
    <property type="project" value="TreeGrafter"/>
</dbReference>